<dbReference type="PANTHER" id="PTHR10584">
    <property type="entry name" value="SUGAR KINASE"/>
    <property type="match status" value="1"/>
</dbReference>
<comment type="function">
    <text evidence="9">Catalyzes the phosphorylation of ribose at O-5 in a reaction requiring ATP and magnesium. The resulting D-ribose-5-phosphate can then be used either for sythesis of nucleotides, histidine, and tryptophan, or as a component of the pentose phosphate pathway.</text>
</comment>
<comment type="similarity">
    <text evidence="9">Belongs to the carbohydrate kinase PfkB family. Ribokinase subfamily.</text>
</comment>
<dbReference type="PANTHER" id="PTHR10584:SF166">
    <property type="entry name" value="RIBOKINASE"/>
    <property type="match status" value="1"/>
</dbReference>
<dbReference type="PRINTS" id="PR00990">
    <property type="entry name" value="RIBOKINASE"/>
</dbReference>
<evidence type="ECO:0000256" key="1">
    <source>
        <dbReference type="ARBA" id="ARBA00022679"/>
    </source>
</evidence>
<sequence>MKILNFGSLNLDYVYAVDHMVQPGETLAASTMETYCGGKGLNQSIALARAGAEVYHAGLIGEEGEILRKAVADSGADTSCIETIAGKSGHTIIQVDQNGQNCILLYGGANRSVTREFVDRVISKFERGDILLLQNEINELSYIIDKAYERGLEIILNPSPYDQNLEGCDFGKISMFLLNEIEGEQITGVCKPEEILDELKERFPGVKVVLTLGGQGAVYQDQERCCRQGIYQVEAVDTTGAGDTFTGYFIASMLQGKEPQQCLTLAAKASAIAVSRAGAAPSIPEREEVLHTDLAEKKEI</sequence>
<keyword evidence="1 9" id="KW-0808">Transferase</keyword>
<evidence type="ECO:0000313" key="11">
    <source>
        <dbReference type="EMBL" id="RHJ89426.1"/>
    </source>
</evidence>
<dbReference type="Gene3D" id="3.40.1190.20">
    <property type="match status" value="1"/>
</dbReference>
<dbReference type="UniPathway" id="UPA00916">
    <property type="reaction ID" value="UER00889"/>
</dbReference>
<feature type="binding site" evidence="9">
    <location>
        <position position="237"/>
    </location>
    <ligand>
        <name>K(+)</name>
        <dbReference type="ChEBI" id="CHEBI:29103"/>
    </ligand>
</feature>
<dbReference type="InterPro" id="IPR002139">
    <property type="entry name" value="Ribo/fructo_kinase"/>
</dbReference>
<proteinExistence type="inferred from homology"/>
<feature type="binding site" evidence="9">
    <location>
        <position position="282"/>
    </location>
    <ligand>
        <name>K(+)</name>
        <dbReference type="ChEBI" id="CHEBI:29103"/>
    </ligand>
</feature>
<dbReference type="GO" id="GO:0046872">
    <property type="term" value="F:metal ion binding"/>
    <property type="evidence" value="ECO:0007669"/>
    <property type="project" value="UniProtKB-KW"/>
</dbReference>
<comment type="activity regulation">
    <text evidence="9">Activated by a monovalent cation that binds near, but not in, the active site. The most likely occupant of the site in vivo is potassium. Ion binding induces a conformational change that may alter substrate affinity.</text>
</comment>
<feature type="binding site" evidence="9">
    <location>
        <position position="278"/>
    </location>
    <ligand>
        <name>K(+)</name>
        <dbReference type="ChEBI" id="CHEBI:29103"/>
    </ligand>
</feature>
<feature type="binding site" evidence="9">
    <location>
        <position position="276"/>
    </location>
    <ligand>
        <name>K(+)</name>
        <dbReference type="ChEBI" id="CHEBI:29103"/>
    </ligand>
</feature>
<dbReference type="Proteomes" id="UP000284841">
    <property type="component" value="Unassembled WGS sequence"/>
</dbReference>
<keyword evidence="7 9" id="KW-0630">Potassium</keyword>
<feature type="binding site" evidence="9">
    <location>
        <position position="136"/>
    </location>
    <ligand>
        <name>substrate</name>
    </ligand>
</feature>
<feature type="binding site" evidence="9">
    <location>
        <begin position="10"/>
        <end position="12"/>
    </location>
    <ligand>
        <name>substrate</name>
    </ligand>
</feature>
<dbReference type="CDD" id="cd01174">
    <property type="entry name" value="ribokinase"/>
    <property type="match status" value="1"/>
</dbReference>
<comment type="subunit">
    <text evidence="9">Homodimer.</text>
</comment>
<evidence type="ECO:0000313" key="12">
    <source>
        <dbReference type="Proteomes" id="UP000284841"/>
    </source>
</evidence>
<organism evidence="11 12">
    <name type="scientific">Emergencia timonensis</name>
    <dbReference type="NCBI Taxonomy" id="1776384"/>
    <lineage>
        <taxon>Bacteria</taxon>
        <taxon>Bacillati</taxon>
        <taxon>Bacillota</taxon>
        <taxon>Clostridia</taxon>
        <taxon>Peptostreptococcales</taxon>
        <taxon>Anaerovoracaceae</taxon>
        <taxon>Emergencia</taxon>
    </lineage>
</organism>
<dbReference type="EMBL" id="QRMS01000001">
    <property type="protein sequence ID" value="RHJ89426.1"/>
    <property type="molecule type" value="Genomic_DNA"/>
</dbReference>
<feature type="binding site" evidence="9">
    <location>
        <begin position="38"/>
        <end position="42"/>
    </location>
    <ligand>
        <name>substrate</name>
    </ligand>
</feature>
<evidence type="ECO:0000256" key="4">
    <source>
        <dbReference type="ARBA" id="ARBA00022777"/>
    </source>
</evidence>
<keyword evidence="5 9" id="KW-0067">ATP-binding</keyword>
<accession>A0A415E6M8</accession>
<evidence type="ECO:0000259" key="10">
    <source>
        <dbReference type="Pfam" id="PF00294"/>
    </source>
</evidence>
<comment type="caution">
    <text evidence="11">The sequence shown here is derived from an EMBL/GenBank/DDBJ whole genome shotgun (WGS) entry which is preliminary data.</text>
</comment>
<dbReference type="GO" id="GO:0005524">
    <property type="term" value="F:ATP binding"/>
    <property type="evidence" value="ECO:0007669"/>
    <property type="project" value="UniProtKB-UniRule"/>
</dbReference>
<dbReference type="STRING" id="1776384.GCA_900086585_02740"/>
<feature type="binding site" evidence="9">
    <location>
        <position position="273"/>
    </location>
    <ligand>
        <name>K(+)</name>
        <dbReference type="ChEBI" id="CHEBI:29103"/>
    </ligand>
</feature>
<dbReference type="RefSeq" id="WP_118333551.1">
    <property type="nucleotide sequence ID" value="NZ_AP025567.1"/>
</dbReference>
<dbReference type="InterPro" id="IPR029056">
    <property type="entry name" value="Ribokinase-like"/>
</dbReference>
<protein>
    <recommendedName>
        <fullName evidence="9">Ribokinase</fullName>
        <shortName evidence="9">RK</shortName>
        <ecNumber evidence="9">2.7.1.15</ecNumber>
    </recommendedName>
</protein>
<evidence type="ECO:0000256" key="8">
    <source>
        <dbReference type="ARBA" id="ARBA00023277"/>
    </source>
</evidence>
<dbReference type="OrthoDB" id="9775849at2"/>
<feature type="binding site" evidence="9">
    <location>
        <position position="243"/>
    </location>
    <ligand>
        <name>substrate</name>
    </ligand>
</feature>
<feature type="domain" description="Carbohydrate kinase PfkB" evidence="10">
    <location>
        <begin position="3"/>
        <end position="285"/>
    </location>
</feature>
<dbReference type="GO" id="GO:0004747">
    <property type="term" value="F:ribokinase activity"/>
    <property type="evidence" value="ECO:0007669"/>
    <property type="project" value="UniProtKB-UniRule"/>
</dbReference>
<keyword evidence="8 9" id="KW-0119">Carbohydrate metabolism</keyword>
<feature type="binding site" evidence="9">
    <location>
        <begin position="242"/>
        <end position="243"/>
    </location>
    <ligand>
        <name>ATP</name>
        <dbReference type="ChEBI" id="CHEBI:30616"/>
    </ligand>
</feature>
<dbReference type="InterPro" id="IPR011877">
    <property type="entry name" value="Ribokinase"/>
</dbReference>
<dbReference type="Pfam" id="PF00294">
    <property type="entry name" value="PfkB"/>
    <property type="match status" value="1"/>
</dbReference>
<dbReference type="HAMAP" id="MF_01987">
    <property type="entry name" value="Ribokinase"/>
    <property type="match status" value="1"/>
</dbReference>
<keyword evidence="2 9" id="KW-0479">Metal-binding</keyword>
<keyword evidence="6 9" id="KW-0460">Magnesium</keyword>
<evidence type="ECO:0000256" key="3">
    <source>
        <dbReference type="ARBA" id="ARBA00022741"/>
    </source>
</evidence>
<keyword evidence="4 9" id="KW-0418">Kinase</keyword>
<feature type="active site" description="Proton acceptor" evidence="9">
    <location>
        <position position="243"/>
    </location>
</feature>
<evidence type="ECO:0000256" key="9">
    <source>
        <dbReference type="HAMAP-Rule" id="MF_01987"/>
    </source>
</evidence>
<dbReference type="SUPFAM" id="SSF53613">
    <property type="entry name" value="Ribokinase-like"/>
    <property type="match status" value="1"/>
</dbReference>
<evidence type="ECO:0000256" key="5">
    <source>
        <dbReference type="ARBA" id="ARBA00022840"/>
    </source>
</evidence>
<comment type="cofactor">
    <cofactor evidence="9">
        <name>Mg(2+)</name>
        <dbReference type="ChEBI" id="CHEBI:18420"/>
    </cofactor>
    <text evidence="9">Requires a divalent cation, most likely magnesium in vivo, as an electrophilic catalyst to aid phosphoryl group transfer. It is the chelate of the metal and the nucleotide that is the actual substrate.</text>
</comment>
<dbReference type="GO" id="GO:0005737">
    <property type="term" value="C:cytoplasm"/>
    <property type="evidence" value="ECO:0007669"/>
    <property type="project" value="UniProtKB-SubCell"/>
</dbReference>
<dbReference type="InterPro" id="IPR011611">
    <property type="entry name" value="PfkB_dom"/>
</dbReference>
<evidence type="ECO:0000256" key="7">
    <source>
        <dbReference type="ARBA" id="ARBA00022958"/>
    </source>
</evidence>
<reference evidence="11 12" key="1">
    <citation type="submission" date="2018-08" db="EMBL/GenBank/DDBJ databases">
        <title>A genome reference for cultivated species of the human gut microbiota.</title>
        <authorList>
            <person name="Zou Y."/>
            <person name="Xue W."/>
            <person name="Luo G."/>
        </authorList>
    </citation>
    <scope>NUCLEOTIDE SEQUENCE [LARGE SCALE GENOMIC DNA]</scope>
    <source>
        <strain evidence="11 12">AM07-24</strain>
    </source>
</reference>
<gene>
    <name evidence="9" type="primary">rbsK</name>
    <name evidence="11" type="ORF">DW099_02290</name>
</gene>
<dbReference type="GO" id="GO:0019303">
    <property type="term" value="P:D-ribose catabolic process"/>
    <property type="evidence" value="ECO:0007669"/>
    <property type="project" value="UniProtKB-UniRule"/>
</dbReference>
<feature type="binding site" evidence="9">
    <location>
        <begin position="211"/>
        <end position="216"/>
    </location>
    <ligand>
        <name>ATP</name>
        <dbReference type="ChEBI" id="CHEBI:30616"/>
    </ligand>
</feature>
<dbReference type="AlphaFoldDB" id="A0A415E6M8"/>
<name>A0A415E6M8_9FIRM</name>
<comment type="pathway">
    <text evidence="9">Carbohydrate metabolism; D-ribose degradation; D-ribose 5-phosphate from beta-D-ribopyranose: step 2/2.</text>
</comment>
<keyword evidence="9" id="KW-0963">Cytoplasm</keyword>
<evidence type="ECO:0000256" key="2">
    <source>
        <dbReference type="ARBA" id="ARBA00022723"/>
    </source>
</evidence>
<feature type="binding site" evidence="9">
    <location>
        <position position="179"/>
    </location>
    <ligand>
        <name>ATP</name>
        <dbReference type="ChEBI" id="CHEBI:30616"/>
    </ligand>
</feature>
<comment type="caution">
    <text evidence="9">Lacks conserved residue(s) required for the propagation of feature annotation.</text>
</comment>
<keyword evidence="3 9" id="KW-0547">Nucleotide-binding</keyword>
<comment type="catalytic activity">
    <reaction evidence="9">
        <text>D-ribose + ATP = D-ribose 5-phosphate + ADP + H(+)</text>
        <dbReference type="Rhea" id="RHEA:13697"/>
        <dbReference type="ChEBI" id="CHEBI:15378"/>
        <dbReference type="ChEBI" id="CHEBI:30616"/>
        <dbReference type="ChEBI" id="CHEBI:47013"/>
        <dbReference type="ChEBI" id="CHEBI:78346"/>
        <dbReference type="ChEBI" id="CHEBI:456216"/>
        <dbReference type="EC" id="2.7.1.15"/>
    </reaction>
</comment>
<evidence type="ECO:0000256" key="6">
    <source>
        <dbReference type="ARBA" id="ARBA00022842"/>
    </source>
</evidence>
<feature type="binding site" evidence="9">
    <location>
        <position position="239"/>
    </location>
    <ligand>
        <name>K(+)</name>
        <dbReference type="ChEBI" id="CHEBI:29103"/>
    </ligand>
</feature>
<keyword evidence="12" id="KW-1185">Reference proteome</keyword>
<comment type="subcellular location">
    <subcellularLocation>
        <location evidence="9">Cytoplasm</location>
    </subcellularLocation>
</comment>
<dbReference type="EC" id="2.7.1.15" evidence="9"/>